<name>A0A841FIB7_9ACTN</name>
<keyword evidence="10" id="KW-1185">Reference proteome</keyword>
<keyword evidence="3" id="KW-0813">Transport</keyword>
<keyword evidence="5" id="KW-0547">Nucleotide-binding</keyword>
<dbReference type="PROSITE" id="PS00211">
    <property type="entry name" value="ABC_TRANSPORTER_1"/>
    <property type="match status" value="1"/>
</dbReference>
<dbReference type="SMART" id="SM00382">
    <property type="entry name" value="AAA"/>
    <property type="match status" value="1"/>
</dbReference>
<dbReference type="SUPFAM" id="SSF52540">
    <property type="entry name" value="P-loop containing nucleoside triphosphate hydrolases"/>
    <property type="match status" value="1"/>
</dbReference>
<comment type="caution">
    <text evidence="9">The sequence shown here is derived from an EMBL/GenBank/DDBJ whole genome shotgun (WGS) entry which is preliminary data.</text>
</comment>
<accession>A0A841FIB7</accession>
<reference evidence="9 10" key="1">
    <citation type="submission" date="2020-08" db="EMBL/GenBank/DDBJ databases">
        <title>Genomic Encyclopedia of Type Strains, Phase IV (KMG-IV): sequencing the most valuable type-strain genomes for metagenomic binning, comparative biology and taxonomic classification.</title>
        <authorList>
            <person name="Goeker M."/>
        </authorList>
    </citation>
    <scope>NUCLEOTIDE SEQUENCE [LARGE SCALE GENOMIC DNA]</scope>
    <source>
        <strain evidence="9 10">YIM 65646</strain>
    </source>
</reference>
<comment type="subcellular location">
    <subcellularLocation>
        <location evidence="1">Cell membrane</location>
        <topology evidence="1">Peripheral membrane protein</topology>
    </subcellularLocation>
</comment>
<gene>
    <name evidence="9" type="ORF">HNR73_000724</name>
</gene>
<dbReference type="InterPro" id="IPR017871">
    <property type="entry name" value="ABC_transporter-like_CS"/>
</dbReference>
<proteinExistence type="inferred from homology"/>
<organism evidence="9 10">
    <name type="scientific">Phytomonospora endophytica</name>
    <dbReference type="NCBI Taxonomy" id="714109"/>
    <lineage>
        <taxon>Bacteria</taxon>
        <taxon>Bacillati</taxon>
        <taxon>Actinomycetota</taxon>
        <taxon>Actinomycetes</taxon>
        <taxon>Micromonosporales</taxon>
        <taxon>Micromonosporaceae</taxon>
        <taxon>Phytomonospora</taxon>
    </lineage>
</organism>
<evidence type="ECO:0000313" key="10">
    <source>
        <dbReference type="Proteomes" id="UP000548476"/>
    </source>
</evidence>
<keyword evidence="4" id="KW-1003">Cell membrane</keyword>
<dbReference type="PANTHER" id="PTHR43297:SF2">
    <property type="entry name" value="DIPEPTIDE TRANSPORT ATP-BINDING PROTEIN DPPD"/>
    <property type="match status" value="1"/>
</dbReference>
<dbReference type="PANTHER" id="PTHR43297">
    <property type="entry name" value="OLIGOPEPTIDE TRANSPORT ATP-BINDING PROTEIN APPD"/>
    <property type="match status" value="1"/>
</dbReference>
<dbReference type="Pfam" id="PF08352">
    <property type="entry name" value="oligo_HPY"/>
    <property type="match status" value="1"/>
</dbReference>
<evidence type="ECO:0000256" key="3">
    <source>
        <dbReference type="ARBA" id="ARBA00022448"/>
    </source>
</evidence>
<dbReference type="FunFam" id="3.40.50.300:FF:000016">
    <property type="entry name" value="Oligopeptide ABC transporter ATP-binding component"/>
    <property type="match status" value="1"/>
</dbReference>
<keyword evidence="6 9" id="KW-0067">ATP-binding</keyword>
<dbReference type="RefSeq" id="WP_184785811.1">
    <property type="nucleotide sequence ID" value="NZ_BONT01000020.1"/>
</dbReference>
<dbReference type="EMBL" id="JACHGT010000002">
    <property type="protein sequence ID" value="MBB6032877.1"/>
    <property type="molecule type" value="Genomic_DNA"/>
</dbReference>
<dbReference type="GO" id="GO:0005886">
    <property type="term" value="C:plasma membrane"/>
    <property type="evidence" value="ECO:0007669"/>
    <property type="project" value="UniProtKB-SubCell"/>
</dbReference>
<sequence length="361" mass="37788">MTFDTDGPEPPGDGTVLDVAGLTVAFPGDAGLVRAVRGVTYRVHRGESVGIVGESGSGKSVTSLAAMGLLPRTARTGGSVRLLGQEMLGLGDAGLSALRGNKIAMIFQDPLTSLNPVYTIGQQLAEAVLVHNDVGRDAARERAVELLGVVGIPNPRRQIDAYPHELSGGMRQRVVIAIAMANDPDIIIADEPTTALDVTVQAQVLEALETARAATGAALVLITHDLGVIAGHVDRVVVMYAGKMVEGGDVDEIFYAPRMPYTLGLLGSLPRLDRARDHRLTPILGAPPSMVTLPPGCPFAPRCPMAETRCREEEPELRPVDGGPRTAACHFAERLAGVAPSDLFAPVAADPGAPQSTREGT</sequence>
<protein>
    <submittedName>
        <fullName evidence="9">Oligopeptide/dipeptide ABC transporter ATP-binding protein</fullName>
    </submittedName>
</protein>
<dbReference type="InterPro" id="IPR050388">
    <property type="entry name" value="ABC_Ni/Peptide_Import"/>
</dbReference>
<evidence type="ECO:0000256" key="2">
    <source>
        <dbReference type="ARBA" id="ARBA00005417"/>
    </source>
</evidence>
<dbReference type="Pfam" id="PF00005">
    <property type="entry name" value="ABC_tran"/>
    <property type="match status" value="1"/>
</dbReference>
<dbReference type="AlphaFoldDB" id="A0A841FIB7"/>
<keyword evidence="7" id="KW-0472">Membrane</keyword>
<feature type="domain" description="ABC transporter" evidence="8">
    <location>
        <begin position="17"/>
        <end position="266"/>
    </location>
</feature>
<evidence type="ECO:0000256" key="7">
    <source>
        <dbReference type="ARBA" id="ARBA00023136"/>
    </source>
</evidence>
<dbReference type="Gene3D" id="3.40.50.300">
    <property type="entry name" value="P-loop containing nucleotide triphosphate hydrolases"/>
    <property type="match status" value="1"/>
</dbReference>
<evidence type="ECO:0000256" key="4">
    <source>
        <dbReference type="ARBA" id="ARBA00022475"/>
    </source>
</evidence>
<dbReference type="GO" id="GO:0005524">
    <property type="term" value="F:ATP binding"/>
    <property type="evidence" value="ECO:0007669"/>
    <property type="project" value="UniProtKB-KW"/>
</dbReference>
<evidence type="ECO:0000313" key="9">
    <source>
        <dbReference type="EMBL" id="MBB6032877.1"/>
    </source>
</evidence>
<dbReference type="PROSITE" id="PS50893">
    <property type="entry name" value="ABC_TRANSPORTER_2"/>
    <property type="match status" value="1"/>
</dbReference>
<evidence type="ECO:0000259" key="8">
    <source>
        <dbReference type="PROSITE" id="PS50893"/>
    </source>
</evidence>
<dbReference type="InterPro" id="IPR003439">
    <property type="entry name" value="ABC_transporter-like_ATP-bd"/>
</dbReference>
<dbReference type="InterPro" id="IPR027417">
    <property type="entry name" value="P-loop_NTPase"/>
</dbReference>
<comment type="similarity">
    <text evidence="2">Belongs to the ABC transporter superfamily.</text>
</comment>
<dbReference type="NCBIfam" id="TIGR01727">
    <property type="entry name" value="oligo_HPY"/>
    <property type="match status" value="1"/>
</dbReference>
<dbReference type="GO" id="GO:0015833">
    <property type="term" value="P:peptide transport"/>
    <property type="evidence" value="ECO:0007669"/>
    <property type="project" value="InterPro"/>
</dbReference>
<dbReference type="InterPro" id="IPR003593">
    <property type="entry name" value="AAA+_ATPase"/>
</dbReference>
<dbReference type="Proteomes" id="UP000548476">
    <property type="component" value="Unassembled WGS sequence"/>
</dbReference>
<dbReference type="CDD" id="cd03257">
    <property type="entry name" value="ABC_NikE_OppD_transporters"/>
    <property type="match status" value="1"/>
</dbReference>
<evidence type="ECO:0000256" key="1">
    <source>
        <dbReference type="ARBA" id="ARBA00004202"/>
    </source>
</evidence>
<dbReference type="InterPro" id="IPR013563">
    <property type="entry name" value="Oligopep_ABC_C"/>
</dbReference>
<dbReference type="GO" id="GO:0016887">
    <property type="term" value="F:ATP hydrolysis activity"/>
    <property type="evidence" value="ECO:0007669"/>
    <property type="project" value="InterPro"/>
</dbReference>
<evidence type="ECO:0000256" key="6">
    <source>
        <dbReference type="ARBA" id="ARBA00022840"/>
    </source>
</evidence>
<evidence type="ECO:0000256" key="5">
    <source>
        <dbReference type="ARBA" id="ARBA00022741"/>
    </source>
</evidence>